<gene>
    <name evidence="2" type="ORF">NA56DRAFT_684303</name>
</gene>
<accession>A0A2J6QNK4</accession>
<dbReference type="OrthoDB" id="10066232at2759"/>
<keyword evidence="1" id="KW-0472">Membrane</keyword>
<dbReference type="STRING" id="1745343.A0A2J6QNK4"/>
<name>A0A2J6QNK4_9HELO</name>
<keyword evidence="3" id="KW-1185">Reference proteome</keyword>
<evidence type="ECO:0000256" key="1">
    <source>
        <dbReference type="SAM" id="Phobius"/>
    </source>
</evidence>
<dbReference type="AlphaFoldDB" id="A0A2J6QNK4"/>
<sequence length="161" mass="18344">MSDSQPPEPQAEFYDTTRFGELYYGSRAPTIVNLGLAANYLISIFQWGNILFAFLVLLTHGYTSITIFIHTGGQWDNGYPAYTVSADIIISGRRAQGIQGNDYRDLEFLLNTYAMEIYNVRQWLWPRQKNVFFQDYATVNAAFPDRANNVKILLGIPDNAK</sequence>
<protein>
    <submittedName>
        <fullName evidence="2">Uncharacterized protein</fullName>
    </submittedName>
</protein>
<evidence type="ECO:0000313" key="3">
    <source>
        <dbReference type="Proteomes" id="UP000235672"/>
    </source>
</evidence>
<organism evidence="2 3">
    <name type="scientific">Hyaloscypha hepaticicola</name>
    <dbReference type="NCBI Taxonomy" id="2082293"/>
    <lineage>
        <taxon>Eukaryota</taxon>
        <taxon>Fungi</taxon>
        <taxon>Dikarya</taxon>
        <taxon>Ascomycota</taxon>
        <taxon>Pezizomycotina</taxon>
        <taxon>Leotiomycetes</taxon>
        <taxon>Helotiales</taxon>
        <taxon>Hyaloscyphaceae</taxon>
        <taxon>Hyaloscypha</taxon>
    </lineage>
</organism>
<keyword evidence="1" id="KW-0812">Transmembrane</keyword>
<evidence type="ECO:0000313" key="2">
    <source>
        <dbReference type="EMBL" id="PMD27847.1"/>
    </source>
</evidence>
<dbReference type="Proteomes" id="UP000235672">
    <property type="component" value="Unassembled WGS sequence"/>
</dbReference>
<dbReference type="EMBL" id="KZ613465">
    <property type="protein sequence ID" value="PMD27847.1"/>
    <property type="molecule type" value="Genomic_DNA"/>
</dbReference>
<feature type="transmembrane region" description="Helical" evidence="1">
    <location>
        <begin position="37"/>
        <end position="58"/>
    </location>
</feature>
<proteinExistence type="predicted"/>
<keyword evidence="1" id="KW-1133">Transmembrane helix</keyword>
<reference evidence="2 3" key="1">
    <citation type="submission" date="2016-05" db="EMBL/GenBank/DDBJ databases">
        <title>A degradative enzymes factory behind the ericoid mycorrhizal symbiosis.</title>
        <authorList>
            <consortium name="DOE Joint Genome Institute"/>
            <person name="Martino E."/>
            <person name="Morin E."/>
            <person name="Grelet G."/>
            <person name="Kuo A."/>
            <person name="Kohler A."/>
            <person name="Daghino S."/>
            <person name="Barry K."/>
            <person name="Choi C."/>
            <person name="Cichocki N."/>
            <person name="Clum A."/>
            <person name="Copeland A."/>
            <person name="Hainaut M."/>
            <person name="Haridas S."/>
            <person name="Labutti K."/>
            <person name="Lindquist E."/>
            <person name="Lipzen A."/>
            <person name="Khouja H.-R."/>
            <person name="Murat C."/>
            <person name="Ohm R."/>
            <person name="Olson A."/>
            <person name="Spatafora J."/>
            <person name="Veneault-Fourrey C."/>
            <person name="Henrissat B."/>
            <person name="Grigoriev I."/>
            <person name="Martin F."/>
            <person name="Perotto S."/>
        </authorList>
    </citation>
    <scope>NUCLEOTIDE SEQUENCE [LARGE SCALE GENOMIC DNA]</scope>
    <source>
        <strain evidence="2 3">UAMH 7357</strain>
    </source>
</reference>